<keyword evidence="9" id="KW-1185">Reference proteome</keyword>
<evidence type="ECO:0000256" key="3">
    <source>
        <dbReference type="ARBA" id="ARBA00022475"/>
    </source>
</evidence>
<evidence type="ECO:0000313" key="9">
    <source>
        <dbReference type="Proteomes" id="UP000242515"/>
    </source>
</evidence>
<proteinExistence type="inferred from homology"/>
<dbReference type="RefSeq" id="WP_092672992.1">
    <property type="nucleotide sequence ID" value="NZ_FOGC01000002.1"/>
</dbReference>
<sequence length="138" mass="14903">MTLLTRFNHAVDHPNAGRLLLRVLLGGLMLFHGYFKLTHGVSWIAPILAAHHLPSLLAYGAYLGEVIAPLCIILGLFTRVAALVYAINMVFAVLLIAGANFWNTTEVGAWALETEALYLVGGLVVMLLGAGKYSISKE</sequence>
<dbReference type="GO" id="GO:0005886">
    <property type="term" value="C:plasma membrane"/>
    <property type="evidence" value="ECO:0007669"/>
    <property type="project" value="UniProtKB-SubCell"/>
</dbReference>
<evidence type="ECO:0000256" key="1">
    <source>
        <dbReference type="ARBA" id="ARBA00004651"/>
    </source>
</evidence>
<keyword evidence="4 7" id="KW-0812">Transmembrane</keyword>
<evidence type="ECO:0000313" key="8">
    <source>
        <dbReference type="EMBL" id="SEQ33858.1"/>
    </source>
</evidence>
<accession>A0A1H9F979</accession>
<feature type="transmembrane region" description="Helical" evidence="7">
    <location>
        <begin position="84"/>
        <end position="104"/>
    </location>
</feature>
<dbReference type="PANTHER" id="PTHR33452">
    <property type="entry name" value="OXIDOREDUCTASE CATD-RELATED"/>
    <property type="match status" value="1"/>
</dbReference>
<dbReference type="InterPro" id="IPR032808">
    <property type="entry name" value="DoxX"/>
</dbReference>
<dbReference type="EMBL" id="FOGC01000002">
    <property type="protein sequence ID" value="SEQ33858.1"/>
    <property type="molecule type" value="Genomic_DNA"/>
</dbReference>
<evidence type="ECO:0000256" key="2">
    <source>
        <dbReference type="ARBA" id="ARBA00006679"/>
    </source>
</evidence>
<evidence type="ECO:0000256" key="4">
    <source>
        <dbReference type="ARBA" id="ARBA00022692"/>
    </source>
</evidence>
<gene>
    <name evidence="8" type="ORF">SAMN05216522_102196</name>
</gene>
<dbReference type="Pfam" id="PF07681">
    <property type="entry name" value="DoxX"/>
    <property type="match status" value="1"/>
</dbReference>
<dbReference type="InterPro" id="IPR051907">
    <property type="entry name" value="DoxX-like_oxidoreductase"/>
</dbReference>
<evidence type="ECO:0000256" key="5">
    <source>
        <dbReference type="ARBA" id="ARBA00022989"/>
    </source>
</evidence>
<name>A0A1H9F979_9GAMM</name>
<dbReference type="PANTHER" id="PTHR33452:SF1">
    <property type="entry name" value="INNER MEMBRANE PROTEIN YPHA-RELATED"/>
    <property type="match status" value="1"/>
</dbReference>
<dbReference type="AlphaFoldDB" id="A0A1H9F979"/>
<evidence type="ECO:0000256" key="7">
    <source>
        <dbReference type="SAM" id="Phobius"/>
    </source>
</evidence>
<comment type="subcellular location">
    <subcellularLocation>
        <location evidence="1">Cell membrane</location>
        <topology evidence="1">Multi-pass membrane protein</topology>
    </subcellularLocation>
</comment>
<dbReference type="Proteomes" id="UP000242515">
    <property type="component" value="Unassembled WGS sequence"/>
</dbReference>
<protein>
    <submittedName>
        <fullName evidence="8">Putative oxidoreductase</fullName>
    </submittedName>
</protein>
<feature type="transmembrane region" description="Helical" evidence="7">
    <location>
        <begin position="57"/>
        <end position="77"/>
    </location>
</feature>
<feature type="transmembrane region" description="Helical" evidence="7">
    <location>
        <begin position="116"/>
        <end position="135"/>
    </location>
</feature>
<comment type="similarity">
    <text evidence="2">Belongs to the DoxX family.</text>
</comment>
<evidence type="ECO:0000256" key="6">
    <source>
        <dbReference type="ARBA" id="ARBA00023136"/>
    </source>
</evidence>
<keyword evidence="5 7" id="KW-1133">Transmembrane helix</keyword>
<dbReference type="STRING" id="988801.SAMN05216522_102196"/>
<reference evidence="9" key="1">
    <citation type="submission" date="2016-10" db="EMBL/GenBank/DDBJ databases">
        <authorList>
            <person name="Varghese N."/>
            <person name="Submissions S."/>
        </authorList>
    </citation>
    <scope>NUCLEOTIDE SEQUENCE [LARGE SCALE GENOMIC DNA]</scope>
    <source>
        <strain evidence="9">8N4</strain>
    </source>
</reference>
<keyword evidence="3" id="KW-1003">Cell membrane</keyword>
<organism evidence="8 9">
    <name type="scientific">Rosenbergiella nectarea</name>
    <dbReference type="NCBI Taxonomy" id="988801"/>
    <lineage>
        <taxon>Bacteria</taxon>
        <taxon>Pseudomonadati</taxon>
        <taxon>Pseudomonadota</taxon>
        <taxon>Gammaproteobacteria</taxon>
        <taxon>Enterobacterales</taxon>
        <taxon>Erwiniaceae</taxon>
        <taxon>Rosenbergiella</taxon>
    </lineage>
</organism>
<keyword evidence="6 7" id="KW-0472">Membrane</keyword>
<dbReference type="OrthoDB" id="280866at2"/>
<feature type="transmembrane region" description="Helical" evidence="7">
    <location>
        <begin position="20"/>
        <end position="37"/>
    </location>
</feature>